<sequence length="476" mass="51197">MRLVIAGGSRTIVAAATVGITTTRPAGTRRLDNRTCQRHIHICGLKGGRRRREWREYSTTTACSSPSPRSHDPTSLGQIPSTPPPPPPPPLSSLSSASANPKELGGIDMPQLTHASSQLGSINIDSNDSGDNAATSFAPTTPSYPSRDIKQKEREQEQEQEQTSSSASAPSQVPSSPSIPAVPITAAAEPVTTSTTQSRQPSPSSSSSSSSTTSRSFRQIIKSSPIGRAADFYSRMQSRRPYWTQLWCTLLIYLCGDLSAQLFVGDGGGKDKDKGKKQQQEGVDENDENEGIMSRYDPLRTARHLTVGAVAAVPGYRWFMFLHHNFNFPSKPRFLSILTKVAINQACFTPVFNTYFFSMQSLLAGTSLTETWERLKLALPISIMNSAKLWPAVTAFMFMYVDPQFRSIFAGGIAVGWQTYLSWLNQKAARDVEAAEAQALAADAEGGLRRQGGGATATPTAAGATATATATAKVSA</sequence>
<feature type="compositionally biased region" description="Polar residues" evidence="6">
    <location>
        <begin position="57"/>
        <end position="79"/>
    </location>
</feature>
<name>A0A1B7NN43_9EURO</name>
<comment type="caution">
    <text evidence="7">The sequence shown here is derived from an EMBL/GenBank/DDBJ whole genome shotgun (WGS) entry which is preliminary data.</text>
</comment>
<feature type="region of interest" description="Disordered" evidence="6">
    <location>
        <begin position="448"/>
        <end position="476"/>
    </location>
</feature>
<feature type="compositionally biased region" description="Basic and acidic residues" evidence="6">
    <location>
        <begin position="268"/>
        <end position="279"/>
    </location>
</feature>
<reference evidence="7 8" key="1">
    <citation type="submission" date="2015-07" db="EMBL/GenBank/DDBJ databases">
        <title>Emmonsia species relationships and genome sequence.</title>
        <authorList>
            <person name="Cuomo C.A."/>
            <person name="Schwartz I.S."/>
            <person name="Kenyon C."/>
            <person name="de Hoog G.S."/>
            <person name="Govender N.P."/>
            <person name="Botha A."/>
            <person name="Moreno L."/>
            <person name="de Vries M."/>
            <person name="Munoz J.F."/>
            <person name="Stielow J.B."/>
        </authorList>
    </citation>
    <scope>NUCLEOTIDE SEQUENCE [LARGE SCALE GENOMIC DNA]</scope>
    <source>
        <strain evidence="7 8">CBS 136260</strain>
    </source>
</reference>
<dbReference type="STRING" id="1658172.A0A1B7NN43"/>
<comment type="similarity">
    <text evidence="2">Belongs to the peroxisomal membrane protein PXMP2/4 family.</text>
</comment>
<evidence type="ECO:0000256" key="1">
    <source>
        <dbReference type="ARBA" id="ARBA00004141"/>
    </source>
</evidence>
<dbReference type="Proteomes" id="UP000091918">
    <property type="component" value="Unassembled WGS sequence"/>
</dbReference>
<feature type="compositionally biased region" description="Low complexity" evidence="6">
    <location>
        <begin position="161"/>
        <end position="216"/>
    </location>
</feature>
<organism evidence="7 8">
    <name type="scientific">Emergomyces africanus</name>
    <dbReference type="NCBI Taxonomy" id="1955775"/>
    <lineage>
        <taxon>Eukaryota</taxon>
        <taxon>Fungi</taxon>
        <taxon>Dikarya</taxon>
        <taxon>Ascomycota</taxon>
        <taxon>Pezizomycotina</taxon>
        <taxon>Eurotiomycetes</taxon>
        <taxon>Eurotiomycetidae</taxon>
        <taxon>Onygenales</taxon>
        <taxon>Ajellomycetaceae</taxon>
        <taxon>Emergomyces</taxon>
    </lineage>
</organism>
<feature type="compositionally biased region" description="Low complexity" evidence="6">
    <location>
        <begin position="92"/>
        <end position="101"/>
    </location>
</feature>
<proteinExistence type="inferred from homology"/>
<feature type="compositionally biased region" description="Pro residues" evidence="6">
    <location>
        <begin position="81"/>
        <end position="91"/>
    </location>
</feature>
<protein>
    <recommendedName>
        <fullName evidence="9">Integral membrane protein</fullName>
    </recommendedName>
</protein>
<keyword evidence="8" id="KW-1185">Reference proteome</keyword>
<keyword evidence="4" id="KW-1133">Transmembrane helix</keyword>
<evidence type="ECO:0000256" key="6">
    <source>
        <dbReference type="SAM" id="MobiDB-lite"/>
    </source>
</evidence>
<keyword evidence="5" id="KW-0472">Membrane</keyword>
<feature type="compositionally biased region" description="Basic and acidic residues" evidence="6">
    <location>
        <begin position="147"/>
        <end position="157"/>
    </location>
</feature>
<feature type="compositionally biased region" description="Polar residues" evidence="6">
    <location>
        <begin position="113"/>
        <end position="144"/>
    </location>
</feature>
<dbReference type="Pfam" id="PF04117">
    <property type="entry name" value="Mpv17_PMP22"/>
    <property type="match status" value="1"/>
</dbReference>
<comment type="subcellular location">
    <subcellularLocation>
        <location evidence="1">Membrane</location>
        <topology evidence="1">Multi-pass membrane protein</topology>
    </subcellularLocation>
</comment>
<dbReference type="PANTHER" id="PTHR11266">
    <property type="entry name" value="PEROXISOMAL MEMBRANE PROTEIN 2, PXMP2 MPV17"/>
    <property type="match status" value="1"/>
</dbReference>
<gene>
    <name evidence="7" type="ORF">ACJ72_07479</name>
</gene>
<keyword evidence="3" id="KW-0812">Transmembrane</keyword>
<feature type="region of interest" description="Disordered" evidence="6">
    <location>
        <begin position="268"/>
        <end position="293"/>
    </location>
</feature>
<evidence type="ECO:0000256" key="5">
    <source>
        <dbReference type="ARBA" id="ARBA00023136"/>
    </source>
</evidence>
<dbReference type="AlphaFoldDB" id="A0A1B7NN43"/>
<evidence type="ECO:0000256" key="3">
    <source>
        <dbReference type="ARBA" id="ARBA00022692"/>
    </source>
</evidence>
<evidence type="ECO:0008006" key="9">
    <source>
        <dbReference type="Google" id="ProtNLM"/>
    </source>
</evidence>
<evidence type="ECO:0000313" key="8">
    <source>
        <dbReference type="Proteomes" id="UP000091918"/>
    </source>
</evidence>
<dbReference type="OrthoDB" id="430207at2759"/>
<evidence type="ECO:0000256" key="4">
    <source>
        <dbReference type="ARBA" id="ARBA00022989"/>
    </source>
</evidence>
<dbReference type="EMBL" id="LGUA01001669">
    <property type="protein sequence ID" value="OAX78215.1"/>
    <property type="molecule type" value="Genomic_DNA"/>
</dbReference>
<dbReference type="PANTHER" id="PTHR11266:SF113">
    <property type="entry name" value="MEMBRANE PROTEIN, MPV17_PMP22 FAMILY, PUTATIVE (AFU_ORTHOLOGUE AFUA_1G13840)-RELATED"/>
    <property type="match status" value="1"/>
</dbReference>
<evidence type="ECO:0000256" key="2">
    <source>
        <dbReference type="ARBA" id="ARBA00006824"/>
    </source>
</evidence>
<accession>A0A1B7NN43</accession>
<feature type="region of interest" description="Disordered" evidence="6">
    <location>
        <begin position="56"/>
        <end position="220"/>
    </location>
</feature>
<dbReference type="GO" id="GO:0005739">
    <property type="term" value="C:mitochondrion"/>
    <property type="evidence" value="ECO:0007669"/>
    <property type="project" value="TreeGrafter"/>
</dbReference>
<dbReference type="InterPro" id="IPR007248">
    <property type="entry name" value="Mpv17_PMP22"/>
</dbReference>
<feature type="compositionally biased region" description="Low complexity" evidence="6">
    <location>
        <begin position="456"/>
        <end position="476"/>
    </location>
</feature>
<dbReference type="GO" id="GO:0016020">
    <property type="term" value="C:membrane"/>
    <property type="evidence" value="ECO:0007669"/>
    <property type="project" value="UniProtKB-SubCell"/>
</dbReference>
<evidence type="ECO:0000313" key="7">
    <source>
        <dbReference type="EMBL" id="OAX78215.1"/>
    </source>
</evidence>